<name>D8J796_HALJB</name>
<sequence length="333" mass="35001">MIDRRTLMIGLVVVTVVLTGCVGWGTDGPADANTTGDDSGNLEEQQESNGSDGSATDERNDSETETTDADGDDSPEEDGTSSPDDTTPDESEDSTDSTSENDGSEDGRDDTGTESDYSSETGTDDDASNDSSNEESTDRNSDEEQETHTLTVYAGEAYAVEGVDITLERHSDGATTTRTTDENGRVDFTVIDGEYTVSGTDPNGDSDSAEVTVDGENVARHLLLAPENPEVYDVSLTVTDARTGEPIEGAILEGEGDRHPNTGDQLLQVRTGADGTGTEEAYEGTYDGDLRADGYESQTVEVTVEEGTELTYEMEPESESGSGNATASLAAPA</sequence>
<dbReference type="eggNOG" id="arCOG10313">
    <property type="taxonomic scope" value="Archaea"/>
</dbReference>
<dbReference type="EMBL" id="CP002062">
    <property type="protein sequence ID" value="ADJ13991.1"/>
    <property type="molecule type" value="Genomic_DNA"/>
</dbReference>
<dbReference type="Gene3D" id="2.60.40.1120">
    <property type="entry name" value="Carboxypeptidase-like, regulatory domain"/>
    <property type="match status" value="1"/>
</dbReference>
<evidence type="ECO:0000256" key="1">
    <source>
        <dbReference type="SAM" id="MobiDB-lite"/>
    </source>
</evidence>
<feature type="compositionally biased region" description="Acidic residues" evidence="1">
    <location>
        <begin position="86"/>
        <end position="95"/>
    </location>
</feature>
<accession>D8J796</accession>
<dbReference type="SUPFAM" id="SSF49464">
    <property type="entry name" value="Carboxypeptidase regulatory domain-like"/>
    <property type="match status" value="1"/>
</dbReference>
<feature type="compositionally biased region" description="Acidic residues" evidence="1">
    <location>
        <begin position="63"/>
        <end position="79"/>
    </location>
</feature>
<evidence type="ECO:0008006" key="4">
    <source>
        <dbReference type="Google" id="ProtNLM"/>
    </source>
</evidence>
<dbReference type="GeneID" id="9418398"/>
<feature type="region of interest" description="Disordered" evidence="1">
    <location>
        <begin position="312"/>
        <end position="333"/>
    </location>
</feature>
<dbReference type="PATRIC" id="fig|795797.18.peg.596"/>
<dbReference type="PROSITE" id="PS51257">
    <property type="entry name" value="PROKAR_LIPOPROTEIN"/>
    <property type="match status" value="1"/>
</dbReference>
<dbReference type="HOGENOM" id="CLU_833146_0_0_2"/>
<dbReference type="SUPFAM" id="SSF49478">
    <property type="entry name" value="Cna protein B-type domain"/>
    <property type="match status" value="1"/>
</dbReference>
<feature type="compositionally biased region" description="Acidic residues" evidence="1">
    <location>
        <begin position="122"/>
        <end position="135"/>
    </location>
</feature>
<organism evidence="2 3">
    <name type="scientific">Halalkalicoccus jeotgali (strain DSM 18796 / CECT 7217 / JCM 14584 / KCTC 4019 / B3)</name>
    <dbReference type="NCBI Taxonomy" id="795797"/>
    <lineage>
        <taxon>Archaea</taxon>
        <taxon>Methanobacteriati</taxon>
        <taxon>Methanobacteriota</taxon>
        <taxon>Stenosarchaea group</taxon>
        <taxon>Halobacteria</taxon>
        <taxon>Halobacteriales</taxon>
        <taxon>Halococcaceae</taxon>
        <taxon>Halalkalicoccus</taxon>
    </lineage>
</organism>
<reference evidence="2 3" key="1">
    <citation type="journal article" date="2010" name="J. Bacteriol.">
        <title>Complete genome sequence of Halalkalicoccus jeotgali B3(T), an extremely halophilic archaeon.</title>
        <authorList>
            <person name="Roh S.W."/>
            <person name="Nam Y.D."/>
            <person name="Nam S.H."/>
            <person name="Choi S.H."/>
            <person name="Park H.S."/>
            <person name="Bae J.W."/>
        </authorList>
    </citation>
    <scope>NUCLEOTIDE SEQUENCE [LARGE SCALE GENOMIC DNA]</scope>
    <source>
        <strain evidence="3">DSM 18796 / CECT 7217 / JCM 14584 / KCTC 4019 / B3</strain>
    </source>
</reference>
<evidence type="ECO:0000313" key="2">
    <source>
        <dbReference type="EMBL" id="ADJ13991.1"/>
    </source>
</evidence>
<dbReference type="Proteomes" id="UP000000390">
    <property type="component" value="Chromosome"/>
</dbReference>
<gene>
    <name evidence="2" type="ordered locus">HacjB3_02990</name>
</gene>
<evidence type="ECO:0000313" key="3">
    <source>
        <dbReference type="Proteomes" id="UP000000390"/>
    </source>
</evidence>
<dbReference type="KEGG" id="hje:HacjB3_02990"/>
<proteinExistence type="predicted"/>
<feature type="region of interest" description="Disordered" evidence="1">
    <location>
        <begin position="24"/>
        <end position="155"/>
    </location>
</feature>
<dbReference type="InterPro" id="IPR008969">
    <property type="entry name" value="CarboxyPept-like_regulatory"/>
</dbReference>
<dbReference type="InterPro" id="IPR013783">
    <property type="entry name" value="Ig-like_fold"/>
</dbReference>
<dbReference type="Gene3D" id="2.60.40.10">
    <property type="entry name" value="Immunoglobulins"/>
    <property type="match status" value="1"/>
</dbReference>
<dbReference type="RefSeq" id="WP_013199366.1">
    <property type="nucleotide sequence ID" value="NC_014297.1"/>
</dbReference>
<dbReference type="AlphaFoldDB" id="D8J796"/>
<protein>
    <recommendedName>
        <fullName evidence="4">Carboxypeptidase regulatory-like domain-containing protein</fullName>
    </recommendedName>
</protein>